<evidence type="ECO:0000313" key="2">
    <source>
        <dbReference type="Proteomes" id="UP000051673"/>
    </source>
</evidence>
<accession>A0A0R2JQY2</accession>
<sequence length="185" mass="21158">MTALIKAVDKIDDIYHSIDASLRSDLETILYQAAQSGEFGVVLEQHNDLFDKLRLANFFEMPLGFKLVSANLANGDVQSSLLWGTVSVRNSSLVTDLIAQSIENFESHLTESEQQIFNRISQKIDENNFFENTEIPVLDEEAFFVEEHAMYFRAYGYRIKFGLGQNPEIVGRAERKYAVRFLTVY</sequence>
<proteinExistence type="predicted"/>
<keyword evidence="2" id="KW-1185">Reference proteome</keyword>
<protein>
    <submittedName>
        <fullName evidence="1">Uncharacterized protein</fullName>
    </submittedName>
</protein>
<dbReference type="RefSeq" id="WP_057786190.1">
    <property type="nucleotide sequence ID" value="NZ_JQCD01000009.1"/>
</dbReference>
<gene>
    <name evidence="1" type="ORF">IV67_GL001340</name>
</gene>
<comment type="caution">
    <text evidence="1">The sequence shown here is derived from an EMBL/GenBank/DDBJ whole genome shotgun (WGS) entry which is preliminary data.</text>
</comment>
<dbReference type="Proteomes" id="UP000051673">
    <property type="component" value="Unassembled WGS sequence"/>
</dbReference>
<organism evidence="1 2">
    <name type="scientific">Weissella minor</name>
    <dbReference type="NCBI Taxonomy" id="1620"/>
    <lineage>
        <taxon>Bacteria</taxon>
        <taxon>Bacillati</taxon>
        <taxon>Bacillota</taxon>
        <taxon>Bacilli</taxon>
        <taxon>Lactobacillales</taxon>
        <taxon>Lactobacillaceae</taxon>
        <taxon>Weissella</taxon>
    </lineage>
</organism>
<evidence type="ECO:0000313" key="1">
    <source>
        <dbReference type="EMBL" id="KRN77813.1"/>
    </source>
</evidence>
<reference evidence="1 2" key="1">
    <citation type="journal article" date="2015" name="Genome Announc.">
        <title>Expanding the biotechnology potential of lactobacilli through comparative genomics of 213 strains and associated genera.</title>
        <authorList>
            <person name="Sun Z."/>
            <person name="Harris H.M."/>
            <person name="McCann A."/>
            <person name="Guo C."/>
            <person name="Argimon S."/>
            <person name="Zhang W."/>
            <person name="Yang X."/>
            <person name="Jeffery I.B."/>
            <person name="Cooney J.C."/>
            <person name="Kagawa T.F."/>
            <person name="Liu W."/>
            <person name="Song Y."/>
            <person name="Salvetti E."/>
            <person name="Wrobel A."/>
            <person name="Rasinkangas P."/>
            <person name="Parkhill J."/>
            <person name="Rea M.C."/>
            <person name="O'Sullivan O."/>
            <person name="Ritari J."/>
            <person name="Douillard F.P."/>
            <person name="Paul Ross R."/>
            <person name="Yang R."/>
            <person name="Briner A.E."/>
            <person name="Felis G.E."/>
            <person name="de Vos W.M."/>
            <person name="Barrangou R."/>
            <person name="Klaenhammer T.R."/>
            <person name="Caufield P.W."/>
            <person name="Cui Y."/>
            <person name="Zhang H."/>
            <person name="O'Toole P.W."/>
        </authorList>
    </citation>
    <scope>NUCLEOTIDE SEQUENCE [LARGE SCALE GENOMIC DNA]</scope>
    <source>
        <strain evidence="1 2">DSM 20014</strain>
    </source>
</reference>
<dbReference type="STRING" id="1620.IV67_GL001340"/>
<dbReference type="AlphaFoldDB" id="A0A0R2JQY2"/>
<name>A0A0R2JQY2_9LACO</name>
<dbReference type="PATRIC" id="fig|1620.3.peg.1355"/>
<dbReference type="EMBL" id="JQCD01000009">
    <property type="protein sequence ID" value="KRN77813.1"/>
    <property type="molecule type" value="Genomic_DNA"/>
</dbReference>